<protein>
    <recommendedName>
        <fullName evidence="3">Right handed beta helix domain-containing protein</fullName>
    </recommendedName>
</protein>
<dbReference type="InterPro" id="IPR011050">
    <property type="entry name" value="Pectin_lyase_fold/virulence"/>
</dbReference>
<accession>A0ABT3YL10</accession>
<dbReference type="EMBL" id="JAOVZQ010000001">
    <property type="protein sequence ID" value="MCY0096591.1"/>
    <property type="molecule type" value="Genomic_DNA"/>
</dbReference>
<dbReference type="InterPro" id="IPR006626">
    <property type="entry name" value="PbH1"/>
</dbReference>
<name>A0ABT3YL10_9HYPH</name>
<reference evidence="1" key="1">
    <citation type="submission" date="2022-10" db="EMBL/GenBank/DDBJ databases">
        <title>Hoeflea sp. J2-29, isolated from marine algae.</title>
        <authorList>
            <person name="Kristyanto S."/>
            <person name="Kim J.M."/>
            <person name="Jeon C.O."/>
        </authorList>
    </citation>
    <scope>NUCLEOTIDE SEQUENCE</scope>
    <source>
        <strain evidence="1">J2-29</strain>
    </source>
</reference>
<keyword evidence="2" id="KW-1185">Reference proteome</keyword>
<evidence type="ECO:0000313" key="1">
    <source>
        <dbReference type="EMBL" id="MCY0096591.1"/>
    </source>
</evidence>
<comment type="caution">
    <text evidence="1">The sequence shown here is derived from an EMBL/GenBank/DDBJ whole genome shotgun (WGS) entry which is preliminary data.</text>
</comment>
<dbReference type="Gene3D" id="2.160.20.10">
    <property type="entry name" value="Single-stranded right-handed beta-helix, Pectin lyase-like"/>
    <property type="match status" value="2"/>
</dbReference>
<proteinExistence type="predicted"/>
<dbReference type="RefSeq" id="WP_267614403.1">
    <property type="nucleotide sequence ID" value="NZ_JAOVZQ010000001.1"/>
</dbReference>
<evidence type="ECO:0008006" key="3">
    <source>
        <dbReference type="Google" id="ProtNLM"/>
    </source>
</evidence>
<evidence type="ECO:0000313" key="2">
    <source>
        <dbReference type="Proteomes" id="UP001081283"/>
    </source>
</evidence>
<dbReference type="SUPFAM" id="SSF51126">
    <property type="entry name" value="Pectin lyase-like"/>
    <property type="match status" value="2"/>
</dbReference>
<gene>
    <name evidence="1" type="ORF">OEG82_21620</name>
</gene>
<sequence>MPQDVGILDFETRTTSTGRERLAVSRIKPGFCVAGGRVGELVWDELDNPVDFIGLEADEMDGPVLCYADVWDMDRSAASLPRLVDAAYLGARTSNASQRVVQIKTMPVRIDELDDAAYRDAFYNHDIRLPRFGVMRLISVELTDPVDSQDPCDPCATDFNDEAINIGNHLFRVEVHDSDLAQPHMTADGKVFPHDGADSPSIILKWSRDNGGLDFERSSSAVDDLRTDARYQTALFELTSLRGDQRQGSKLRGDERHSRLVDHDGLLAALDADEDFAFIRIWDGAAEFSFDGPNSVTVNPVANSGAVAELSNSPDPGVLMVKTAGFALKFAGLSIEEETEVRGFVFPGDAWVVEIREFAAGTPEEPQLIWKQEPVAVHHDYLFIGLSDEGKFLFDDSTDIRDRNFPPLTDLEARDVFFDNVRVGTDAANVQEAIEDLYFRNSGGCGEIPVPPGVNLADFLDSLWATGVIANGSDLKICLGARTHLLDRPVRFQNLGHVTITGTGDGSTVRIRVGDFGMQFIGCSKVSLRDFKITRSDDLVLCLNIEKCKTVSMQDMHIATTGSPKQFKQHSVRIFDSKNASSIQPDVTIEKCRFMAAPHSSALLIVDPRRLVVRDNIFTGTNQNFDLKSFLEHSNGKQILARTLMDKIAMFDRKIGNETFNTLAENGHTRRIRVNIGQEVWAKNETQFLTDYDFDDVDFWLKIFRSNRTSGSNYYSYTRSFRKALASWLTGDGDSSVSLDSVARARLTQFGEKIGRMVPKSAADSAISVAFNSSPEITLENDFTGGPDLATPVLAQSDNMNSVLVTGNYIEGYARGISVGASKKGQAVIYDEEEFPRMVSGFFSYCGHVTISDNHIRLSLPVYLSGRFGVFVGNAITATILHNRIENRYATELEPRTVRWQNSDVKAGNFSKVTLGMQDVPDSQGVRLWGNYAQHVDVSGNSLYGLRTGIQFKELNLAVAQNGSVSTPIKNVSFERNSYFGPGEALMNLT</sequence>
<organism evidence="1 2">
    <name type="scientific">Hoeflea ulvae</name>
    <dbReference type="NCBI Taxonomy" id="2983764"/>
    <lineage>
        <taxon>Bacteria</taxon>
        <taxon>Pseudomonadati</taxon>
        <taxon>Pseudomonadota</taxon>
        <taxon>Alphaproteobacteria</taxon>
        <taxon>Hyphomicrobiales</taxon>
        <taxon>Rhizobiaceae</taxon>
        <taxon>Hoeflea</taxon>
    </lineage>
</organism>
<dbReference type="InterPro" id="IPR012334">
    <property type="entry name" value="Pectin_lyas_fold"/>
</dbReference>
<dbReference type="SMART" id="SM00710">
    <property type="entry name" value="PbH1"/>
    <property type="match status" value="5"/>
</dbReference>
<dbReference type="Proteomes" id="UP001081283">
    <property type="component" value="Unassembled WGS sequence"/>
</dbReference>